<evidence type="ECO:0000259" key="5">
    <source>
        <dbReference type="Pfam" id="PF25150"/>
    </source>
</evidence>
<dbReference type="GO" id="GO:0030488">
    <property type="term" value="P:tRNA methylation"/>
    <property type="evidence" value="ECO:0007669"/>
    <property type="project" value="TreeGrafter"/>
</dbReference>
<dbReference type="GO" id="GO:0005829">
    <property type="term" value="C:cytosol"/>
    <property type="evidence" value="ECO:0007669"/>
    <property type="project" value="TreeGrafter"/>
</dbReference>
<feature type="non-terminal residue" evidence="7">
    <location>
        <position position="1"/>
    </location>
</feature>
<dbReference type="EMBL" id="GBBI01004782">
    <property type="protein sequence ID" value="JAC13930.1"/>
    <property type="molecule type" value="mRNA"/>
</dbReference>
<keyword evidence="2" id="KW-0819">tRNA processing</keyword>
<dbReference type="Pfam" id="PF10350">
    <property type="entry name" value="DUF2428"/>
    <property type="match status" value="1"/>
</dbReference>
<dbReference type="Pfam" id="PF25151">
    <property type="entry name" value="TPR_Trm732_C"/>
    <property type="match status" value="1"/>
</dbReference>
<dbReference type="InterPro" id="IPR056843">
    <property type="entry name" value="THADA-like_TPR"/>
</dbReference>
<proteinExistence type="evidence at transcript level"/>
<feature type="domain" description="tRNA (32-2'-O)-methyltransferase regulator THADA-like C-terminal TPR repeats region" evidence="6">
    <location>
        <begin position="1087"/>
        <end position="1237"/>
    </location>
</feature>
<evidence type="ECO:0000259" key="4">
    <source>
        <dbReference type="Pfam" id="PF10350"/>
    </source>
</evidence>
<name>A0A023EX13_TRIIF</name>
<dbReference type="PANTHER" id="PTHR14387:SF7">
    <property type="entry name" value="THYROID ADENOMA-ASSOCIATED PROTEIN"/>
    <property type="match status" value="1"/>
</dbReference>
<evidence type="ECO:0000313" key="7">
    <source>
        <dbReference type="EMBL" id="JAC13930.1"/>
    </source>
</evidence>
<evidence type="ECO:0000256" key="3">
    <source>
        <dbReference type="ARBA" id="ARBA00035698"/>
    </source>
</evidence>
<dbReference type="InterPro" id="IPR019442">
    <property type="entry name" value="THADA/TRM732_DUF2428"/>
</dbReference>
<reference evidence="7" key="1">
    <citation type="journal article" date="2014" name="PLoS Negl. Trop. Dis.">
        <title>An updated insight into the Sialotranscriptome of Triatoma infestans: developmental stage and geographic variations.</title>
        <authorList>
            <person name="Schwarz A."/>
            <person name="Medrano-Mercado N."/>
            <person name="Schaub G.A."/>
            <person name="Struchiner C.J."/>
            <person name="Bargues M.D."/>
            <person name="Levy M.Z."/>
            <person name="Ribeiro J.M."/>
        </authorList>
    </citation>
    <scope>NUCLEOTIDE SEQUENCE</scope>
    <source>
        <strain evidence="7">Chile</strain>
        <tissue evidence="7">Salivary glands</tissue>
    </source>
</reference>
<protein>
    <recommendedName>
        <fullName evidence="3">tRNA (32-2'-O)-methyltransferase regulator THADA</fullName>
    </recommendedName>
</protein>
<dbReference type="SUPFAM" id="SSF48371">
    <property type="entry name" value="ARM repeat"/>
    <property type="match status" value="2"/>
</dbReference>
<evidence type="ECO:0000256" key="1">
    <source>
        <dbReference type="ARBA" id="ARBA00010409"/>
    </source>
</evidence>
<sequence length="1720" mass="197055">LTNAKEDLNYVWNNSKYNEDKHFLNEIYTANTLEAQISSLKDISKKIVSEPCYEKKLLATDFLLELYFTLPTNSPLRTPLIRILSSMPDCINIMIETIITERFTEKINKITSELNEIMDLSTILFGFLENSMVKYFCAENLKNHILNFLETSLIECHNFLLEEVSPTKKLIIINCIHNCVRCAITLLQKCSPNPSEKFYFIAKKLVIEEQLPSDTRSNCGMLYILLYKSLYQDISWDELIYDSEELSYTSQLCIISGLLNALKPDELKIILKWKDSDIPLLQILFKKILEIEESNPADSNLILGVSRCVHLVSKSLLNLTELLTENLLNNFLIYLWIHLEHYIDAVRHIASNTLSNITLIGKCNGKRFIFDMIVQETSKMRDEKKAKHVGIIALIGHVPINDLLRKSPGLIKKLLSIAENSSSVDQVVMTFESLMKQHFKETSDINEWFKLWIDPLLVAMGNKMNDALEHIVTNAIKLNPEMIHYVISLQSLNEDENLKNIGVVLVCLRTSRKYGLLKFNGKNENWKGLLSYDLLRRCISHSDVEIRMSCFSLLVECQKTTEHFIKKEFDLFKLIFHCNINNQCPAIRQRTLALIKKFLSRFKDSYQSLLRSSNKVKQLSDIEKELLEDKVILNSYNEFKIWLMNFGVENIFPGANFSRRGTSLNILLLCHEFDFWNSDMFTKNNAEVLLKCLLDPYEENKIIAKNLLSIMPLEKILFKDNHYVNLYLKNAVEMALSIRPPDSISAAYFIGLLSSFPQLTNAIVEASTIEVNPVNNPFVLNYIILCLILEQLEKELAIANKSILKAASSAPMYGHIFVIRHILQGLQYRSLEDNLEWKYIINRIINTAFKCNEVVACVVNNSSPEGHLPMDFNCDNNFFAEEINTNETPVTAQMVLLCSWRTVKEVSLLLGEIVEHLSSYEDTILITEEQIVRIGNHLMKLLLETKHRGAFEQAYLGFCKLASSLWKCSIGNLHELPFQWLIDTLNAISTNEKLSATRRSAGIPFIVQGLVCSELQVGSSKCLTVALKILFDLLNSAEANTDARAHALNILRALFRHHMLGEMVGPYVAQGLAVAINGFNSATWAERNSSTLLLSALMVRIFGVPRSREKISWKNKLTGRIFFQRYPTLYGELLKHLKLASVDSLYPSTYPVLLILGRLYPSPLEGTDSNLQLNTFIPFVSKCASSSILKTRTLAASAMVALISPHMYVDFINALFQDISSSQNENRTHGLLLQVIKLLRHSPNLPEEYLIQSNLNMNMWFSEVTKLLNKKHCYIVKECCLKIVINCLSTCYQHISVHNLQDIIKILETELFERKEEFIGYDFIGLNGFLVHATIVLLLTFYLQKSVLDFSCKISLCLKHEIYEVVATALDFISFILNNESCYDPDLNDVDPIGEVLDCNNEFKNYLMNDVFLSKIFINKLNHTCHHEDLVKLLNSGKNLQLIYEILLDENVSIINFFTAICEESPAILGSYAIQWISSYVSYKENALSLKREELDNLCGLLKHFSNPDSNYECRLAVSNFMKNNFHTLIKCSSEVNYLTIWTCFLNLLNDDEAEVRVLMSSIFSSEIVNSEILKISLDIYLKDTSVNNLLKAAGLISWAIGNFNSDEDTWEDNDRVFEKGDSNTYKEELLICKVAINCLKKLYELDSSIHTTILPNKLTKWIAEVCLLNREFSTLQDIFHCFKKEANRFINKSNGITPFRAMEMKKLILEQKINLMQEF</sequence>
<feature type="domain" description="tRNA (32-2'-O)-methyltransferase regulator THADA-like TPR repeats region" evidence="5">
    <location>
        <begin position="448"/>
        <end position="669"/>
    </location>
</feature>
<evidence type="ECO:0000256" key="2">
    <source>
        <dbReference type="ARBA" id="ARBA00022694"/>
    </source>
</evidence>
<feature type="non-terminal residue" evidence="7">
    <location>
        <position position="1720"/>
    </location>
</feature>
<evidence type="ECO:0000259" key="6">
    <source>
        <dbReference type="Pfam" id="PF25151"/>
    </source>
</evidence>
<dbReference type="InterPro" id="IPR016024">
    <property type="entry name" value="ARM-type_fold"/>
</dbReference>
<comment type="similarity">
    <text evidence="1">Belongs to the THADA family.</text>
</comment>
<dbReference type="Pfam" id="PF25150">
    <property type="entry name" value="TPR_Trm732"/>
    <property type="match status" value="1"/>
</dbReference>
<dbReference type="PANTHER" id="PTHR14387">
    <property type="entry name" value="THADA/DEATH RECEPTOR INTERACTING PROTEIN"/>
    <property type="match status" value="1"/>
</dbReference>
<dbReference type="InterPro" id="IPR056842">
    <property type="entry name" value="THADA-like_TPR_C"/>
</dbReference>
<feature type="domain" description="DUF2428" evidence="4">
    <location>
        <begin position="840"/>
        <end position="1085"/>
    </location>
</feature>
<dbReference type="InterPro" id="IPR051954">
    <property type="entry name" value="tRNA_methyltransferase_THADA"/>
</dbReference>
<accession>A0A023EX13</accession>
<organism evidence="7">
    <name type="scientific">Triatoma infestans</name>
    <name type="common">Assassin bug</name>
    <dbReference type="NCBI Taxonomy" id="30076"/>
    <lineage>
        <taxon>Eukaryota</taxon>
        <taxon>Metazoa</taxon>
        <taxon>Ecdysozoa</taxon>
        <taxon>Arthropoda</taxon>
        <taxon>Hexapoda</taxon>
        <taxon>Insecta</taxon>
        <taxon>Pterygota</taxon>
        <taxon>Neoptera</taxon>
        <taxon>Paraneoptera</taxon>
        <taxon>Hemiptera</taxon>
        <taxon>Heteroptera</taxon>
        <taxon>Panheteroptera</taxon>
        <taxon>Cimicomorpha</taxon>
        <taxon>Reduviidae</taxon>
        <taxon>Triatominae</taxon>
        <taxon>Triatoma</taxon>
    </lineage>
</organism>